<accession>A0A2P2NVX1</accession>
<keyword evidence="1" id="KW-0472">Membrane</keyword>
<proteinExistence type="predicted"/>
<name>A0A2P2NVX1_RHIMU</name>
<feature type="transmembrane region" description="Helical" evidence="1">
    <location>
        <begin position="12"/>
        <end position="30"/>
    </location>
</feature>
<sequence>MLVCQKNFWVKIISISCHIINYALSIFIKFKIVEEI</sequence>
<keyword evidence="1" id="KW-0812">Transmembrane</keyword>
<evidence type="ECO:0000256" key="1">
    <source>
        <dbReference type="SAM" id="Phobius"/>
    </source>
</evidence>
<dbReference type="AlphaFoldDB" id="A0A2P2NVX1"/>
<dbReference type="EMBL" id="GGEC01066121">
    <property type="protein sequence ID" value="MBX46605.1"/>
    <property type="molecule type" value="Transcribed_RNA"/>
</dbReference>
<protein>
    <submittedName>
        <fullName evidence="2">Uncharacterized protein</fullName>
    </submittedName>
</protein>
<organism evidence="2">
    <name type="scientific">Rhizophora mucronata</name>
    <name type="common">Asiatic mangrove</name>
    <dbReference type="NCBI Taxonomy" id="61149"/>
    <lineage>
        <taxon>Eukaryota</taxon>
        <taxon>Viridiplantae</taxon>
        <taxon>Streptophyta</taxon>
        <taxon>Embryophyta</taxon>
        <taxon>Tracheophyta</taxon>
        <taxon>Spermatophyta</taxon>
        <taxon>Magnoliopsida</taxon>
        <taxon>eudicotyledons</taxon>
        <taxon>Gunneridae</taxon>
        <taxon>Pentapetalae</taxon>
        <taxon>rosids</taxon>
        <taxon>fabids</taxon>
        <taxon>Malpighiales</taxon>
        <taxon>Rhizophoraceae</taxon>
        <taxon>Rhizophora</taxon>
    </lineage>
</organism>
<reference evidence="2" key="1">
    <citation type="submission" date="2018-02" db="EMBL/GenBank/DDBJ databases">
        <title>Rhizophora mucronata_Transcriptome.</title>
        <authorList>
            <person name="Meera S.P."/>
            <person name="Sreeshan A."/>
            <person name="Augustine A."/>
        </authorList>
    </citation>
    <scope>NUCLEOTIDE SEQUENCE</scope>
    <source>
        <tissue evidence="2">Leaf</tissue>
    </source>
</reference>
<keyword evidence="1" id="KW-1133">Transmembrane helix</keyword>
<evidence type="ECO:0000313" key="2">
    <source>
        <dbReference type="EMBL" id="MBX46605.1"/>
    </source>
</evidence>